<proteinExistence type="predicted"/>
<dbReference type="Proteomes" id="UP000273998">
    <property type="component" value="Unassembled WGS sequence"/>
</dbReference>
<organism evidence="1 2">
    <name type="scientific">Streptococcus salivarius</name>
    <dbReference type="NCBI Taxonomy" id="1304"/>
    <lineage>
        <taxon>Bacteria</taxon>
        <taxon>Bacillati</taxon>
        <taxon>Bacillota</taxon>
        <taxon>Bacilli</taxon>
        <taxon>Lactobacillales</taxon>
        <taxon>Streptococcaceae</taxon>
        <taxon>Streptococcus</taxon>
    </lineage>
</organism>
<sequence>MKDEFFYNKGPGLFVCTEEHMELKEAKTVRTTGRYNLQETHYFDIMYCQICPSKVGCYKEGAKSNMVLVWLEHQVFSI</sequence>
<name>A0AAX1Y8K3_STRSL</name>
<evidence type="ECO:0008006" key="3">
    <source>
        <dbReference type="Google" id="ProtNLM"/>
    </source>
</evidence>
<accession>A0AAX1Y8K3</accession>
<comment type="caution">
    <text evidence="1">The sequence shown here is derived from an EMBL/GenBank/DDBJ whole genome shotgun (WGS) entry which is preliminary data.</text>
</comment>
<reference evidence="1 2" key="1">
    <citation type="submission" date="2018-11" db="EMBL/GenBank/DDBJ databases">
        <title>Species Designations Belie Phenotypic and Genotypic Heterogeneity in Oral Streptococci.</title>
        <authorList>
            <person name="Velsko I."/>
        </authorList>
    </citation>
    <scope>NUCLEOTIDE SEQUENCE [LARGE SCALE GENOMIC DNA]</scope>
    <source>
        <strain evidence="1 2">BCC42</strain>
    </source>
</reference>
<gene>
    <name evidence="1" type="ORF">D8867_10620</name>
</gene>
<evidence type="ECO:0000313" key="1">
    <source>
        <dbReference type="EMBL" id="RSI52590.1"/>
    </source>
</evidence>
<dbReference type="EMBL" id="RJNF01000049">
    <property type="protein sequence ID" value="RSI52590.1"/>
    <property type="molecule type" value="Genomic_DNA"/>
</dbReference>
<protein>
    <recommendedName>
        <fullName evidence="3">Transposase DDE domain-containing protein</fullName>
    </recommendedName>
</protein>
<evidence type="ECO:0000313" key="2">
    <source>
        <dbReference type="Proteomes" id="UP000273998"/>
    </source>
</evidence>
<dbReference type="AlphaFoldDB" id="A0AAX1Y8K3"/>